<sequence>MKLRRIAAFGPAFVVALALLALWEVYVRSGIVTQSVLPSPLAVVQALVDRSDALFAETVQTLLETLLGIVVATVLGLLLALALGLSSLVRQALYPLLVVSQTVPLVALAPLLLIWFGYDIQPKIVLVTLYCFFPITVACADALLSVDPDLIRLLQSMRASNWQILWMVRLPAALPAFFSGLRIAATYSVTGAIVGEYVGAERGLGIYMVKAVNAHATAAVFAAIVITSLLSLFLFVLVSFIERLALPWHQRTLPGKFGQQPERA</sequence>
<dbReference type="OrthoDB" id="9804353at2"/>
<dbReference type="GO" id="GO:0055085">
    <property type="term" value="P:transmembrane transport"/>
    <property type="evidence" value="ECO:0007669"/>
    <property type="project" value="InterPro"/>
</dbReference>
<dbReference type="InterPro" id="IPR035906">
    <property type="entry name" value="MetI-like_sf"/>
</dbReference>
<dbReference type="AlphaFoldDB" id="A0A326UF12"/>
<reference evidence="9 10" key="1">
    <citation type="submission" date="2018-06" db="EMBL/GenBank/DDBJ databases">
        <title>Genomic Encyclopedia of Archaeal and Bacterial Type Strains, Phase II (KMG-II): from individual species to whole genera.</title>
        <authorList>
            <person name="Goeker M."/>
        </authorList>
    </citation>
    <scope>NUCLEOTIDE SEQUENCE [LARGE SCALE GENOMIC DNA]</scope>
    <source>
        <strain evidence="9 10">ATCC BAA-1881</strain>
    </source>
</reference>
<organism evidence="9 10">
    <name type="scientific">Thermosporothrix hazakensis</name>
    <dbReference type="NCBI Taxonomy" id="644383"/>
    <lineage>
        <taxon>Bacteria</taxon>
        <taxon>Bacillati</taxon>
        <taxon>Chloroflexota</taxon>
        <taxon>Ktedonobacteria</taxon>
        <taxon>Ktedonobacterales</taxon>
        <taxon>Thermosporotrichaceae</taxon>
        <taxon>Thermosporothrix</taxon>
    </lineage>
</organism>
<name>A0A326UF12_THEHA</name>
<comment type="caution">
    <text evidence="9">The sequence shown here is derived from an EMBL/GenBank/DDBJ whole genome shotgun (WGS) entry which is preliminary data.</text>
</comment>
<dbReference type="RefSeq" id="WP_111319026.1">
    <property type="nucleotide sequence ID" value="NZ_BIFX01000001.1"/>
</dbReference>
<dbReference type="PROSITE" id="PS50928">
    <property type="entry name" value="ABC_TM1"/>
    <property type="match status" value="1"/>
</dbReference>
<dbReference type="SUPFAM" id="SSF161098">
    <property type="entry name" value="MetI-like"/>
    <property type="match status" value="1"/>
</dbReference>
<evidence type="ECO:0000256" key="6">
    <source>
        <dbReference type="ARBA" id="ARBA00023136"/>
    </source>
</evidence>
<feature type="transmembrane region" description="Helical" evidence="7">
    <location>
        <begin position="65"/>
        <end position="85"/>
    </location>
</feature>
<evidence type="ECO:0000313" key="10">
    <source>
        <dbReference type="Proteomes" id="UP000248806"/>
    </source>
</evidence>
<evidence type="ECO:0000256" key="7">
    <source>
        <dbReference type="RuleBase" id="RU363032"/>
    </source>
</evidence>
<feature type="domain" description="ABC transmembrane type-1" evidence="8">
    <location>
        <begin position="58"/>
        <end position="242"/>
    </location>
</feature>
<evidence type="ECO:0000256" key="1">
    <source>
        <dbReference type="ARBA" id="ARBA00004651"/>
    </source>
</evidence>
<feature type="transmembrane region" description="Helical" evidence="7">
    <location>
        <begin position="218"/>
        <end position="241"/>
    </location>
</feature>
<keyword evidence="4 7" id="KW-0812">Transmembrane</keyword>
<feature type="transmembrane region" description="Helical" evidence="7">
    <location>
        <begin position="164"/>
        <end position="185"/>
    </location>
</feature>
<protein>
    <submittedName>
        <fullName evidence="9">ABC-type nitrate/sulfonate/bicarbonate transport system permease component</fullName>
    </submittedName>
</protein>
<comment type="subcellular location">
    <subcellularLocation>
        <location evidence="1 7">Cell membrane</location>
        <topology evidence="1 7">Multi-pass membrane protein</topology>
    </subcellularLocation>
</comment>
<keyword evidence="3" id="KW-1003">Cell membrane</keyword>
<accession>A0A326UF12</accession>
<gene>
    <name evidence="9" type="ORF">EI42_00802</name>
</gene>
<dbReference type="EMBL" id="QKUF01000001">
    <property type="protein sequence ID" value="PZW36624.1"/>
    <property type="molecule type" value="Genomic_DNA"/>
</dbReference>
<comment type="similarity">
    <text evidence="7">Belongs to the binding-protein-dependent transport system permease family.</text>
</comment>
<feature type="transmembrane region" description="Helical" evidence="7">
    <location>
        <begin position="92"/>
        <end position="118"/>
    </location>
</feature>
<keyword evidence="5 7" id="KW-1133">Transmembrane helix</keyword>
<keyword evidence="6 7" id="KW-0472">Membrane</keyword>
<feature type="transmembrane region" description="Helical" evidence="7">
    <location>
        <begin position="124"/>
        <end position="144"/>
    </location>
</feature>
<proteinExistence type="inferred from homology"/>
<keyword evidence="2 7" id="KW-0813">Transport</keyword>
<evidence type="ECO:0000256" key="3">
    <source>
        <dbReference type="ARBA" id="ARBA00022475"/>
    </source>
</evidence>
<keyword evidence="10" id="KW-1185">Reference proteome</keyword>
<dbReference type="InterPro" id="IPR000515">
    <property type="entry name" value="MetI-like"/>
</dbReference>
<evidence type="ECO:0000259" key="8">
    <source>
        <dbReference type="PROSITE" id="PS50928"/>
    </source>
</evidence>
<evidence type="ECO:0000256" key="4">
    <source>
        <dbReference type="ARBA" id="ARBA00022692"/>
    </source>
</evidence>
<evidence type="ECO:0000313" key="9">
    <source>
        <dbReference type="EMBL" id="PZW36624.1"/>
    </source>
</evidence>
<dbReference type="PANTHER" id="PTHR30151">
    <property type="entry name" value="ALKANE SULFONATE ABC TRANSPORTER-RELATED, MEMBRANE SUBUNIT"/>
    <property type="match status" value="1"/>
</dbReference>
<dbReference type="PANTHER" id="PTHR30151:SF20">
    <property type="entry name" value="ABC TRANSPORTER PERMEASE PROTEIN HI_0355-RELATED"/>
    <property type="match status" value="1"/>
</dbReference>
<dbReference type="GO" id="GO:0005886">
    <property type="term" value="C:plasma membrane"/>
    <property type="evidence" value="ECO:0007669"/>
    <property type="project" value="UniProtKB-SubCell"/>
</dbReference>
<evidence type="ECO:0000256" key="5">
    <source>
        <dbReference type="ARBA" id="ARBA00022989"/>
    </source>
</evidence>
<dbReference type="Gene3D" id="1.10.3720.10">
    <property type="entry name" value="MetI-like"/>
    <property type="match status" value="1"/>
</dbReference>
<dbReference type="Proteomes" id="UP000248806">
    <property type="component" value="Unassembled WGS sequence"/>
</dbReference>
<evidence type="ECO:0000256" key="2">
    <source>
        <dbReference type="ARBA" id="ARBA00022448"/>
    </source>
</evidence>
<dbReference type="CDD" id="cd06261">
    <property type="entry name" value="TM_PBP2"/>
    <property type="match status" value="1"/>
</dbReference>
<dbReference type="Pfam" id="PF00528">
    <property type="entry name" value="BPD_transp_1"/>
    <property type="match status" value="1"/>
</dbReference>